<dbReference type="Proteomes" id="UP000198802">
    <property type="component" value="Unassembled WGS sequence"/>
</dbReference>
<evidence type="ECO:0000313" key="2">
    <source>
        <dbReference type="Proteomes" id="UP000198802"/>
    </source>
</evidence>
<reference evidence="2" key="1">
    <citation type="submission" date="2015-11" db="EMBL/GenBank/DDBJ databases">
        <authorList>
            <person name="Varghese N."/>
        </authorList>
    </citation>
    <scope>NUCLEOTIDE SEQUENCE [LARGE SCALE GENOMIC DNA]</scope>
    <source>
        <strain evidence="2">DSM 45899</strain>
    </source>
</reference>
<keyword evidence="2" id="KW-1185">Reference proteome</keyword>
<dbReference type="EMBL" id="FAOZ01000049">
    <property type="protein sequence ID" value="CUU60861.1"/>
    <property type="molecule type" value="Genomic_DNA"/>
</dbReference>
<dbReference type="AlphaFoldDB" id="A0A0S4QZ93"/>
<sequence length="101" mass="10108">MLLVVIQFALWAHASHVAASAARGGADAARVYGAAPTAGDDAARLILAQLGGTVLTGTGVQLDRRPETVTVTVTGNAVSLLPGISLPVTGHATGTLERPTP</sequence>
<accession>A0A0S4QZ93</accession>
<evidence type="ECO:0008006" key="3">
    <source>
        <dbReference type="Google" id="ProtNLM"/>
    </source>
</evidence>
<organism evidence="1 2">
    <name type="scientific">Parafrankia irregularis</name>
    <dbReference type="NCBI Taxonomy" id="795642"/>
    <lineage>
        <taxon>Bacteria</taxon>
        <taxon>Bacillati</taxon>
        <taxon>Actinomycetota</taxon>
        <taxon>Actinomycetes</taxon>
        <taxon>Frankiales</taxon>
        <taxon>Frankiaceae</taxon>
        <taxon>Parafrankia</taxon>
    </lineage>
</organism>
<protein>
    <recommendedName>
        <fullName evidence="3">TadE-like protein</fullName>
    </recommendedName>
</protein>
<proteinExistence type="predicted"/>
<name>A0A0S4QZ93_9ACTN</name>
<evidence type="ECO:0000313" key="1">
    <source>
        <dbReference type="EMBL" id="CUU60861.1"/>
    </source>
</evidence>
<gene>
    <name evidence="1" type="ORF">Ga0074812_1495</name>
</gene>